<dbReference type="STRING" id="229919.GCA_001050195_02986"/>
<keyword evidence="7" id="KW-0645">Protease</keyword>
<feature type="domain" description="Peptidase S54 rhomboid" evidence="6">
    <location>
        <begin position="60"/>
        <end position="213"/>
    </location>
</feature>
<sequence length="232" mass="25840">MFPIKDTIRSRSFPAVTWLLILVNAAVFLFEINLSPRGLNAFVQMYALVPARLDLANPLTWWPLLTHMFLHGGWLHIISNMWTLFIFGDNVEDRLGSFRFLIFYLLGGVLAGLAQALLTPGSTVPALGASGAIAAVLGAYFFFFPHSRVITFVPLFFLPWFVEIPAVIYLGFWFVSQLFSGVTSLAVAGGMAMGGVAWWAHIGGFVVGLILARPFAAGRRVRPFYLDEYYPW</sequence>
<feature type="transmembrane region" description="Helical" evidence="5">
    <location>
        <begin position="68"/>
        <end position="88"/>
    </location>
</feature>
<evidence type="ECO:0000256" key="2">
    <source>
        <dbReference type="ARBA" id="ARBA00022692"/>
    </source>
</evidence>
<dbReference type="GO" id="GO:0004252">
    <property type="term" value="F:serine-type endopeptidase activity"/>
    <property type="evidence" value="ECO:0007669"/>
    <property type="project" value="InterPro"/>
</dbReference>
<dbReference type="PANTHER" id="PTHR43731:SF26">
    <property type="entry name" value="RHOMBOID-LIKE PROTEIN 10, CHLOROPLASTIC"/>
    <property type="match status" value="1"/>
</dbReference>
<evidence type="ECO:0000313" key="8">
    <source>
        <dbReference type="Proteomes" id="UP000264141"/>
    </source>
</evidence>
<organism evidence="7 8">
    <name type="scientific">Anaerolinea thermolimosa</name>
    <dbReference type="NCBI Taxonomy" id="229919"/>
    <lineage>
        <taxon>Bacteria</taxon>
        <taxon>Bacillati</taxon>
        <taxon>Chloroflexota</taxon>
        <taxon>Anaerolineae</taxon>
        <taxon>Anaerolineales</taxon>
        <taxon>Anaerolineaceae</taxon>
        <taxon>Anaerolinea</taxon>
    </lineage>
</organism>
<protein>
    <submittedName>
        <fullName evidence="7">Rhomboid family intramembrane serine protease</fullName>
    </submittedName>
</protein>
<dbReference type="Gene3D" id="1.20.1540.10">
    <property type="entry name" value="Rhomboid-like"/>
    <property type="match status" value="1"/>
</dbReference>
<dbReference type="GO" id="GO:0006508">
    <property type="term" value="P:proteolysis"/>
    <property type="evidence" value="ECO:0007669"/>
    <property type="project" value="UniProtKB-KW"/>
</dbReference>
<dbReference type="AlphaFoldDB" id="A0A3D1JET3"/>
<keyword evidence="7" id="KW-0378">Hydrolase</keyword>
<evidence type="ECO:0000256" key="5">
    <source>
        <dbReference type="SAM" id="Phobius"/>
    </source>
</evidence>
<dbReference type="InterPro" id="IPR035952">
    <property type="entry name" value="Rhomboid-like_sf"/>
</dbReference>
<accession>A0A3D1JET3</accession>
<evidence type="ECO:0000256" key="3">
    <source>
        <dbReference type="ARBA" id="ARBA00022989"/>
    </source>
</evidence>
<gene>
    <name evidence="7" type="ORF">DEQ80_04155</name>
</gene>
<dbReference type="SUPFAM" id="SSF144091">
    <property type="entry name" value="Rhomboid-like"/>
    <property type="match status" value="1"/>
</dbReference>
<feature type="transmembrane region" description="Helical" evidence="5">
    <location>
        <begin position="155"/>
        <end position="176"/>
    </location>
</feature>
<dbReference type="Proteomes" id="UP000264141">
    <property type="component" value="Unassembled WGS sequence"/>
</dbReference>
<dbReference type="InterPro" id="IPR050925">
    <property type="entry name" value="Rhomboid_protease_S54"/>
</dbReference>
<dbReference type="EMBL" id="DPBP01000020">
    <property type="protein sequence ID" value="HCE17032.1"/>
    <property type="molecule type" value="Genomic_DNA"/>
</dbReference>
<comment type="caution">
    <text evidence="7">The sequence shown here is derived from an EMBL/GenBank/DDBJ whole genome shotgun (WGS) entry which is preliminary data.</text>
</comment>
<evidence type="ECO:0000256" key="1">
    <source>
        <dbReference type="ARBA" id="ARBA00004141"/>
    </source>
</evidence>
<dbReference type="PANTHER" id="PTHR43731">
    <property type="entry name" value="RHOMBOID PROTEASE"/>
    <property type="match status" value="1"/>
</dbReference>
<feature type="transmembrane region" description="Helical" evidence="5">
    <location>
        <begin position="196"/>
        <end position="216"/>
    </location>
</feature>
<dbReference type="GO" id="GO:0016020">
    <property type="term" value="C:membrane"/>
    <property type="evidence" value="ECO:0007669"/>
    <property type="project" value="UniProtKB-SubCell"/>
</dbReference>
<feature type="transmembrane region" description="Helical" evidence="5">
    <location>
        <begin position="100"/>
        <end position="118"/>
    </location>
</feature>
<keyword evidence="2 5" id="KW-0812">Transmembrane</keyword>
<dbReference type="InterPro" id="IPR022764">
    <property type="entry name" value="Peptidase_S54_rhomboid_dom"/>
</dbReference>
<comment type="subcellular location">
    <subcellularLocation>
        <location evidence="1">Membrane</location>
        <topology evidence="1">Multi-pass membrane protein</topology>
    </subcellularLocation>
</comment>
<feature type="transmembrane region" description="Helical" evidence="5">
    <location>
        <begin position="124"/>
        <end position="143"/>
    </location>
</feature>
<keyword evidence="4 5" id="KW-0472">Membrane</keyword>
<keyword evidence="3 5" id="KW-1133">Transmembrane helix</keyword>
<name>A0A3D1JET3_9CHLR</name>
<feature type="transmembrane region" description="Helical" evidence="5">
    <location>
        <begin position="12"/>
        <end position="30"/>
    </location>
</feature>
<evidence type="ECO:0000313" key="7">
    <source>
        <dbReference type="EMBL" id="HCE17032.1"/>
    </source>
</evidence>
<proteinExistence type="predicted"/>
<evidence type="ECO:0000259" key="6">
    <source>
        <dbReference type="Pfam" id="PF01694"/>
    </source>
</evidence>
<dbReference type="Pfam" id="PF01694">
    <property type="entry name" value="Rhomboid"/>
    <property type="match status" value="1"/>
</dbReference>
<evidence type="ECO:0000256" key="4">
    <source>
        <dbReference type="ARBA" id="ARBA00023136"/>
    </source>
</evidence>
<reference evidence="7 8" key="1">
    <citation type="journal article" date="2018" name="Nat. Biotechnol.">
        <title>A standardized bacterial taxonomy based on genome phylogeny substantially revises the tree of life.</title>
        <authorList>
            <person name="Parks D.H."/>
            <person name="Chuvochina M."/>
            <person name="Waite D.W."/>
            <person name="Rinke C."/>
            <person name="Skarshewski A."/>
            <person name="Chaumeil P.A."/>
            <person name="Hugenholtz P."/>
        </authorList>
    </citation>
    <scope>NUCLEOTIDE SEQUENCE [LARGE SCALE GENOMIC DNA]</scope>
    <source>
        <strain evidence="7">UBA8781</strain>
    </source>
</reference>
<dbReference type="FunFam" id="1.20.1540.10:FF:000027">
    <property type="entry name" value="Rhomboid family intramembrane serine protease"/>
    <property type="match status" value="1"/>
</dbReference>